<accession>A0A6J5LBN7</accession>
<evidence type="ECO:0000313" key="1">
    <source>
        <dbReference type="EMBL" id="CAB4130586.1"/>
    </source>
</evidence>
<name>A0A6J5LBN7_9CAUD</name>
<reference evidence="1" key="1">
    <citation type="submission" date="2020-04" db="EMBL/GenBank/DDBJ databases">
        <authorList>
            <person name="Chiriac C."/>
            <person name="Salcher M."/>
            <person name="Ghai R."/>
            <person name="Kavagutti S V."/>
        </authorList>
    </citation>
    <scope>NUCLEOTIDE SEQUENCE</scope>
</reference>
<organism evidence="1">
    <name type="scientific">uncultured Caudovirales phage</name>
    <dbReference type="NCBI Taxonomy" id="2100421"/>
    <lineage>
        <taxon>Viruses</taxon>
        <taxon>Duplodnaviria</taxon>
        <taxon>Heunggongvirae</taxon>
        <taxon>Uroviricota</taxon>
        <taxon>Caudoviricetes</taxon>
        <taxon>Peduoviridae</taxon>
        <taxon>Maltschvirus</taxon>
        <taxon>Maltschvirus maltsch</taxon>
    </lineage>
</organism>
<gene>
    <name evidence="1" type="ORF">UFOVP133_3</name>
</gene>
<protein>
    <submittedName>
        <fullName evidence="1">Uncharacterized protein</fullName>
    </submittedName>
</protein>
<sequence length="63" mass="7010">MTSWIPLLVTAITANAVAVFVMFAPPAHKVFNNHPECSLSTFSPDLTTKQKAFCREWSSRGQK</sequence>
<proteinExistence type="predicted"/>
<dbReference type="EMBL" id="LR796246">
    <property type="protein sequence ID" value="CAB4130586.1"/>
    <property type="molecule type" value="Genomic_DNA"/>
</dbReference>